<dbReference type="NCBIfam" id="TIGR03083">
    <property type="entry name" value="maleylpyruvate isomerase family mycothiol-dependent enzyme"/>
    <property type="match status" value="1"/>
</dbReference>
<gene>
    <name evidence="2" type="ORF">AVDCRST_MAG19-2696</name>
</gene>
<dbReference type="InterPro" id="IPR034660">
    <property type="entry name" value="DinB/YfiT-like"/>
</dbReference>
<dbReference type="InterPro" id="IPR024344">
    <property type="entry name" value="MDMPI_metal-binding"/>
</dbReference>
<dbReference type="GO" id="GO:0046872">
    <property type="term" value="F:metal ion binding"/>
    <property type="evidence" value="ECO:0007669"/>
    <property type="project" value="InterPro"/>
</dbReference>
<evidence type="ECO:0000259" key="1">
    <source>
        <dbReference type="Pfam" id="PF11716"/>
    </source>
</evidence>
<organism evidence="2">
    <name type="scientific">uncultured Thermomicrobiales bacterium</name>
    <dbReference type="NCBI Taxonomy" id="1645740"/>
    <lineage>
        <taxon>Bacteria</taxon>
        <taxon>Pseudomonadati</taxon>
        <taxon>Thermomicrobiota</taxon>
        <taxon>Thermomicrobia</taxon>
        <taxon>Thermomicrobiales</taxon>
        <taxon>environmental samples</taxon>
    </lineage>
</organism>
<proteinExistence type="predicted"/>
<dbReference type="InterPro" id="IPR017520">
    <property type="entry name" value="CHP03086"/>
</dbReference>
<sequence>MDSTGNPLEMHAAALAEMRRVVEGMGPDQLGVATPCAEWDARALLNHVVGGNRMAAALVAGEVPPDRNGDFLGEDPFGAFAASAEAAEAALRGQGVLTRTFRTPFGEAPGSVLAAMRASDVLIHAWDLARATGQPTDLNPTLCEAALAIARGRMAGAERKPGGPIGPEVAVPTGAPACDRYAGFMGRAV</sequence>
<dbReference type="Gene3D" id="1.20.120.450">
    <property type="entry name" value="dinb family like domain"/>
    <property type="match status" value="1"/>
</dbReference>
<dbReference type="SUPFAM" id="SSF109854">
    <property type="entry name" value="DinB/YfiT-like putative metalloenzymes"/>
    <property type="match status" value="1"/>
</dbReference>
<dbReference type="AlphaFoldDB" id="A0A6J4V8D5"/>
<feature type="domain" description="Mycothiol-dependent maleylpyruvate isomerase metal-binding" evidence="1">
    <location>
        <begin position="12"/>
        <end position="129"/>
    </location>
</feature>
<dbReference type="InterPro" id="IPR017517">
    <property type="entry name" value="Maleyloyr_isom"/>
</dbReference>
<protein>
    <recommendedName>
        <fullName evidence="1">Mycothiol-dependent maleylpyruvate isomerase metal-binding domain-containing protein</fullName>
    </recommendedName>
</protein>
<accession>A0A6J4V8D5</accession>
<name>A0A6J4V8D5_9BACT</name>
<dbReference type="Pfam" id="PF11716">
    <property type="entry name" value="MDMPI_N"/>
    <property type="match status" value="1"/>
</dbReference>
<dbReference type="NCBIfam" id="TIGR03086">
    <property type="entry name" value="TIGR03086 family metal-binding protein"/>
    <property type="match status" value="1"/>
</dbReference>
<reference evidence="2" key="1">
    <citation type="submission" date="2020-02" db="EMBL/GenBank/DDBJ databases">
        <authorList>
            <person name="Meier V. D."/>
        </authorList>
    </citation>
    <scope>NUCLEOTIDE SEQUENCE</scope>
    <source>
        <strain evidence="2">AVDCRST_MAG19</strain>
    </source>
</reference>
<evidence type="ECO:0000313" key="2">
    <source>
        <dbReference type="EMBL" id="CAA9570154.1"/>
    </source>
</evidence>
<dbReference type="EMBL" id="CADCWL010000133">
    <property type="protein sequence ID" value="CAA9570154.1"/>
    <property type="molecule type" value="Genomic_DNA"/>
</dbReference>